<dbReference type="EMBL" id="CAJNOC010007200">
    <property type="protein sequence ID" value="CAF1093876.1"/>
    <property type="molecule type" value="Genomic_DNA"/>
</dbReference>
<dbReference type="OrthoDB" id="422540at2759"/>
<dbReference type="InterPro" id="IPR012337">
    <property type="entry name" value="RNaseH-like_sf"/>
</dbReference>
<comment type="caution">
    <text evidence="2">The sequence shown here is derived from an EMBL/GenBank/DDBJ whole genome shotgun (WGS) entry which is preliminary data.</text>
</comment>
<dbReference type="InterPro" id="IPR001584">
    <property type="entry name" value="Integrase_cat-core"/>
</dbReference>
<dbReference type="AlphaFoldDB" id="A0A814NNU4"/>
<evidence type="ECO:0000259" key="1">
    <source>
        <dbReference type="PROSITE" id="PS50994"/>
    </source>
</evidence>
<feature type="domain" description="Integrase catalytic" evidence="1">
    <location>
        <begin position="1"/>
        <end position="149"/>
    </location>
</feature>
<dbReference type="InterPro" id="IPR036397">
    <property type="entry name" value="RNaseH_sf"/>
</dbReference>
<accession>A0A814NNU4</accession>
<dbReference type="Proteomes" id="UP000663879">
    <property type="component" value="Unassembled WGS sequence"/>
</dbReference>
<name>A0A814NNU4_9BILA</name>
<organism evidence="2 3">
    <name type="scientific">Brachionus calyciflorus</name>
    <dbReference type="NCBI Taxonomy" id="104777"/>
    <lineage>
        <taxon>Eukaryota</taxon>
        <taxon>Metazoa</taxon>
        <taxon>Spiralia</taxon>
        <taxon>Gnathifera</taxon>
        <taxon>Rotifera</taxon>
        <taxon>Eurotatoria</taxon>
        <taxon>Monogononta</taxon>
        <taxon>Pseudotrocha</taxon>
        <taxon>Ploima</taxon>
        <taxon>Brachionidae</taxon>
        <taxon>Brachionus</taxon>
    </lineage>
</organism>
<dbReference type="Gene3D" id="3.30.420.10">
    <property type="entry name" value="Ribonuclease H-like superfamily/Ribonuclease H"/>
    <property type="match status" value="1"/>
</dbReference>
<proteinExistence type="predicted"/>
<feature type="non-terminal residue" evidence="2">
    <location>
        <position position="1"/>
    </location>
</feature>
<dbReference type="SUPFAM" id="SSF53098">
    <property type="entry name" value="Ribonuclease H-like"/>
    <property type="match status" value="1"/>
</dbReference>
<dbReference type="PANTHER" id="PTHR37984">
    <property type="entry name" value="PROTEIN CBG26694"/>
    <property type="match status" value="1"/>
</dbReference>
<reference evidence="2" key="1">
    <citation type="submission" date="2021-02" db="EMBL/GenBank/DDBJ databases">
        <authorList>
            <person name="Nowell W R."/>
        </authorList>
    </citation>
    <scope>NUCLEOTIDE SEQUENCE</scope>
    <source>
        <strain evidence="2">Ploen Becks lab</strain>
    </source>
</reference>
<gene>
    <name evidence="2" type="ORF">OXX778_LOCUS20807</name>
</gene>
<sequence>FPCAGPLKRTKSNRSNFIIAVDYFSKYCMAEVTIDTTGETTVNFARYRTVNVFGTPQAFITDQSRNFESQKFKYFCDQNKIKKLRTTAYQCKERNIRTIKQMLCIYVNDSHDDWDECLQSVIFANNNTRHSTTNVALNVIKYEVLNQSLLSNLVLHYNRMRKYNERKPEEMSRNLVALNKPLRNFSPIVEEADINNQILMQALVNNRFFSVPT</sequence>
<dbReference type="InterPro" id="IPR050951">
    <property type="entry name" value="Retrovirus_Pol_polyprotein"/>
</dbReference>
<keyword evidence="3" id="KW-1185">Reference proteome</keyword>
<dbReference type="PANTHER" id="PTHR37984:SF5">
    <property type="entry name" value="PROTEIN NYNRIN-LIKE"/>
    <property type="match status" value="1"/>
</dbReference>
<dbReference type="GO" id="GO:0003676">
    <property type="term" value="F:nucleic acid binding"/>
    <property type="evidence" value="ECO:0007669"/>
    <property type="project" value="InterPro"/>
</dbReference>
<evidence type="ECO:0000313" key="2">
    <source>
        <dbReference type="EMBL" id="CAF1093876.1"/>
    </source>
</evidence>
<dbReference type="PROSITE" id="PS50994">
    <property type="entry name" value="INTEGRASE"/>
    <property type="match status" value="1"/>
</dbReference>
<evidence type="ECO:0000313" key="3">
    <source>
        <dbReference type="Proteomes" id="UP000663879"/>
    </source>
</evidence>
<protein>
    <recommendedName>
        <fullName evidence="1">Integrase catalytic domain-containing protein</fullName>
    </recommendedName>
</protein>
<dbReference type="GO" id="GO:0015074">
    <property type="term" value="P:DNA integration"/>
    <property type="evidence" value="ECO:0007669"/>
    <property type="project" value="InterPro"/>
</dbReference>
<dbReference type="Pfam" id="PF00665">
    <property type="entry name" value="rve"/>
    <property type="match status" value="1"/>
</dbReference>